<evidence type="ECO:0000313" key="7">
    <source>
        <dbReference type="EMBL" id="RKF21023.1"/>
    </source>
</evidence>
<feature type="binding site" evidence="6">
    <location>
        <position position="212"/>
    </location>
    <ligand>
        <name>molybdate</name>
        <dbReference type="ChEBI" id="CHEBI:36264"/>
    </ligand>
</feature>
<evidence type="ECO:0000256" key="4">
    <source>
        <dbReference type="ARBA" id="ARBA00022729"/>
    </source>
</evidence>
<feature type="binding site" evidence="6">
    <location>
        <position position="167"/>
    </location>
    <ligand>
        <name>molybdate</name>
        <dbReference type="ChEBI" id="CHEBI:36264"/>
    </ligand>
</feature>
<dbReference type="PIRSF" id="PIRSF004846">
    <property type="entry name" value="ModA"/>
    <property type="match status" value="1"/>
</dbReference>
<dbReference type="InterPro" id="IPR050682">
    <property type="entry name" value="ModA/WtpA"/>
</dbReference>
<dbReference type="GO" id="GO:1901359">
    <property type="term" value="F:tungstate binding"/>
    <property type="evidence" value="ECO:0007669"/>
    <property type="project" value="UniProtKB-ARBA"/>
</dbReference>
<sequence length="283" mass="29011">MSNISVRQSCNINKNRQLIIGLLAGLCALLAACSGSGDSGGDAQGPVVLAAASLQESMEAAADDWAAQGHSRPILSFAGSSALARQINSGAPGDVFVSADQDWMDNVEQGGHIQLASRRTILGNAIVLIGPAGKGEPDDRLLDNSDALLAALNGGRLAMANPDAVPAGKYGKAGLQSLGLWNSVSDKVASAENVRAALALVERGQSPLGVVYATDAAASDAVQVLATFPDSSHPPIRYPAALLSTSTHPDVSGFLDYLGSQRGQAVFRRFGFTSVSKANADSD</sequence>
<dbReference type="EMBL" id="RAPF01000004">
    <property type="protein sequence ID" value="RKF21023.1"/>
    <property type="molecule type" value="Genomic_DNA"/>
</dbReference>
<dbReference type="Proteomes" id="UP000284395">
    <property type="component" value="Unassembled WGS sequence"/>
</dbReference>
<dbReference type="InterPro" id="IPR005950">
    <property type="entry name" value="ModA"/>
</dbReference>
<evidence type="ECO:0000256" key="5">
    <source>
        <dbReference type="ARBA" id="ARBA00062515"/>
    </source>
</evidence>
<reference evidence="7 8" key="1">
    <citation type="submission" date="2018-09" db="EMBL/GenBank/DDBJ databases">
        <title>Altererythrobacter spongiae sp. nov., isolated from a marine sponge.</title>
        <authorList>
            <person name="Zhuang L."/>
            <person name="Luo L."/>
        </authorList>
    </citation>
    <scope>NUCLEOTIDE SEQUENCE [LARGE SCALE GENOMIC DNA]</scope>
    <source>
        <strain evidence="7 8">HN-Y73</strain>
    </source>
</reference>
<dbReference type="GO" id="GO:0030288">
    <property type="term" value="C:outer membrane-bounded periplasmic space"/>
    <property type="evidence" value="ECO:0007669"/>
    <property type="project" value="TreeGrafter"/>
</dbReference>
<feature type="binding site" evidence="6">
    <location>
        <position position="80"/>
    </location>
    <ligand>
        <name>molybdate</name>
        <dbReference type="ChEBI" id="CHEBI:36264"/>
    </ligand>
</feature>
<feature type="binding site" evidence="6">
    <location>
        <position position="53"/>
    </location>
    <ligand>
        <name>molybdate</name>
        <dbReference type="ChEBI" id="CHEBI:36264"/>
    </ligand>
</feature>
<dbReference type="Pfam" id="PF13531">
    <property type="entry name" value="SBP_bac_11"/>
    <property type="match status" value="1"/>
</dbReference>
<keyword evidence="8" id="KW-1185">Reference proteome</keyword>
<feature type="binding site" evidence="6">
    <location>
        <position position="194"/>
    </location>
    <ligand>
        <name>molybdate</name>
        <dbReference type="ChEBI" id="CHEBI:36264"/>
    </ligand>
</feature>
<evidence type="ECO:0000256" key="3">
    <source>
        <dbReference type="ARBA" id="ARBA00022723"/>
    </source>
</evidence>
<dbReference type="PROSITE" id="PS51257">
    <property type="entry name" value="PROKAR_LIPOPROTEIN"/>
    <property type="match status" value="1"/>
</dbReference>
<dbReference type="RefSeq" id="WP_120324521.1">
    <property type="nucleotide sequence ID" value="NZ_RAPF01000004.1"/>
</dbReference>
<evidence type="ECO:0000256" key="1">
    <source>
        <dbReference type="ARBA" id="ARBA00009175"/>
    </source>
</evidence>
<dbReference type="Gene3D" id="3.40.190.10">
    <property type="entry name" value="Periplasmic binding protein-like II"/>
    <property type="match status" value="2"/>
</dbReference>
<dbReference type="GO" id="GO:0030973">
    <property type="term" value="F:molybdate ion binding"/>
    <property type="evidence" value="ECO:0007669"/>
    <property type="project" value="TreeGrafter"/>
</dbReference>
<keyword evidence="2 6" id="KW-0500">Molybdenum</keyword>
<dbReference type="NCBIfam" id="TIGR01256">
    <property type="entry name" value="modA"/>
    <property type="match status" value="1"/>
</dbReference>
<name>A0A420EK20_9SPHN</name>
<evidence type="ECO:0000256" key="2">
    <source>
        <dbReference type="ARBA" id="ARBA00022505"/>
    </source>
</evidence>
<dbReference type="PANTHER" id="PTHR30632">
    <property type="entry name" value="MOLYBDATE-BINDING PERIPLASMIC PROTEIN"/>
    <property type="match status" value="1"/>
</dbReference>
<comment type="subunit">
    <text evidence="5">The complex is composed of two ATP-binding proteins (ModC), two transmembrane proteins (ModB) and a solute-binding protein (ModA).</text>
</comment>
<gene>
    <name evidence="7" type="primary">modA</name>
    <name evidence="7" type="ORF">D6851_08720</name>
</gene>
<evidence type="ECO:0000256" key="6">
    <source>
        <dbReference type="PIRSR" id="PIRSR004846-1"/>
    </source>
</evidence>
<keyword evidence="3 6" id="KW-0479">Metal-binding</keyword>
<protein>
    <submittedName>
        <fullName evidence="7">Molybdate ABC transporter substrate-binding protein</fullName>
    </submittedName>
</protein>
<keyword evidence="4" id="KW-0732">Signal</keyword>
<proteinExistence type="inferred from homology"/>
<dbReference type="PANTHER" id="PTHR30632:SF17">
    <property type="entry name" value="MOLYBDATE-BINDING PROTEIN MODA"/>
    <property type="match status" value="1"/>
</dbReference>
<dbReference type="SUPFAM" id="SSF53850">
    <property type="entry name" value="Periplasmic binding protein-like II"/>
    <property type="match status" value="1"/>
</dbReference>
<dbReference type="GO" id="GO:0046872">
    <property type="term" value="F:metal ion binding"/>
    <property type="evidence" value="ECO:0007669"/>
    <property type="project" value="UniProtKB-KW"/>
</dbReference>
<dbReference type="CDD" id="cd13536">
    <property type="entry name" value="PBP2_EcModA"/>
    <property type="match status" value="1"/>
</dbReference>
<evidence type="ECO:0000313" key="8">
    <source>
        <dbReference type="Proteomes" id="UP000284395"/>
    </source>
</evidence>
<dbReference type="OrthoDB" id="9785015at2"/>
<comment type="caution">
    <text evidence="7">The sequence shown here is derived from an EMBL/GenBank/DDBJ whole genome shotgun (WGS) entry which is preliminary data.</text>
</comment>
<accession>A0A420EK20</accession>
<dbReference type="AlphaFoldDB" id="A0A420EK20"/>
<organism evidence="7 8">
    <name type="scientific">Altericroceibacterium spongiae</name>
    <dbReference type="NCBI Taxonomy" id="2320269"/>
    <lineage>
        <taxon>Bacteria</taxon>
        <taxon>Pseudomonadati</taxon>
        <taxon>Pseudomonadota</taxon>
        <taxon>Alphaproteobacteria</taxon>
        <taxon>Sphingomonadales</taxon>
        <taxon>Erythrobacteraceae</taxon>
        <taxon>Altericroceibacterium</taxon>
    </lineage>
</organism>
<comment type="similarity">
    <text evidence="1">Belongs to the bacterial solute-binding protein ModA family.</text>
</comment>
<dbReference type="FunFam" id="3.40.190.10:FF:000035">
    <property type="entry name" value="Molybdate ABC transporter substrate-binding protein"/>
    <property type="match status" value="1"/>
</dbReference>
<dbReference type="GO" id="GO:0015689">
    <property type="term" value="P:molybdate ion transport"/>
    <property type="evidence" value="ECO:0007669"/>
    <property type="project" value="InterPro"/>
</dbReference>